<dbReference type="InterPro" id="IPR025241">
    <property type="entry name" value="DUF4190"/>
</dbReference>
<organism evidence="4 5">
    <name type="scientific">Mycobacterium lentiflavum</name>
    <dbReference type="NCBI Taxonomy" id="141349"/>
    <lineage>
        <taxon>Bacteria</taxon>
        <taxon>Bacillati</taxon>
        <taxon>Actinomycetota</taxon>
        <taxon>Actinomycetes</taxon>
        <taxon>Mycobacteriales</taxon>
        <taxon>Mycobacteriaceae</taxon>
        <taxon>Mycobacterium</taxon>
        <taxon>Mycobacterium simiae complex</taxon>
    </lineage>
</organism>
<dbReference type="Pfam" id="PF13828">
    <property type="entry name" value="DUF4190"/>
    <property type="match status" value="1"/>
</dbReference>
<evidence type="ECO:0000313" key="4">
    <source>
        <dbReference type="EMBL" id="ULP43056.1"/>
    </source>
</evidence>
<keyword evidence="2" id="KW-0472">Membrane</keyword>
<feature type="transmembrane region" description="Helical" evidence="2">
    <location>
        <begin position="130"/>
        <end position="155"/>
    </location>
</feature>
<feature type="compositionally biased region" description="Pro residues" evidence="1">
    <location>
        <begin position="1"/>
        <end position="78"/>
    </location>
</feature>
<protein>
    <submittedName>
        <fullName evidence="4">DUF4190 domain-containing protein</fullName>
    </submittedName>
</protein>
<feature type="region of interest" description="Disordered" evidence="1">
    <location>
        <begin position="1"/>
        <end position="79"/>
    </location>
</feature>
<accession>A0ABY3UTZ2</accession>
<evidence type="ECO:0000259" key="3">
    <source>
        <dbReference type="Pfam" id="PF13828"/>
    </source>
</evidence>
<dbReference type="EMBL" id="CP092423">
    <property type="protein sequence ID" value="ULP43056.1"/>
    <property type="molecule type" value="Genomic_DNA"/>
</dbReference>
<keyword evidence="2" id="KW-0812">Transmembrane</keyword>
<gene>
    <name evidence="4" type="ORF">MJO58_03360</name>
</gene>
<reference evidence="4" key="1">
    <citation type="submission" date="2022-08" db="EMBL/GenBank/DDBJ databases">
        <title>Complete genome sequence of 14 non-tuberculosis mycobacteria type-strains.</title>
        <authorList>
            <person name="Igarashi Y."/>
            <person name="Osugi A."/>
            <person name="Mitarai S."/>
        </authorList>
    </citation>
    <scope>NUCLEOTIDE SEQUENCE</scope>
    <source>
        <strain evidence="4">ATCC 51985</strain>
    </source>
</reference>
<keyword evidence="5" id="KW-1185">Reference proteome</keyword>
<evidence type="ECO:0000313" key="5">
    <source>
        <dbReference type="Proteomes" id="UP001055171"/>
    </source>
</evidence>
<name>A0ABY3UTZ2_MYCLN</name>
<sequence length="188" mass="18780">MTEEPPSYPPPPGESGYPPPGQGYSPPPPPSYPPPPGESGYPPPGQGYSPPPPGPTYPPGPGDSYPPTPPGYAPPRGPGYPTAVGTNSMAIASLVCSLLGWLCGIGPILGIIFGIIALGKIKQTGEGGRGLAIAGIAIGAVLIVVGIVIGILSAITGSVERERYHDRYSGAPATVLTVDLPALSGIAA</sequence>
<evidence type="ECO:0000256" key="2">
    <source>
        <dbReference type="SAM" id="Phobius"/>
    </source>
</evidence>
<evidence type="ECO:0000256" key="1">
    <source>
        <dbReference type="SAM" id="MobiDB-lite"/>
    </source>
</evidence>
<dbReference type="RefSeq" id="WP_239722012.1">
    <property type="nucleotide sequence ID" value="NZ_CP092423.2"/>
</dbReference>
<dbReference type="Proteomes" id="UP001055171">
    <property type="component" value="Chromosome"/>
</dbReference>
<proteinExistence type="predicted"/>
<keyword evidence="2" id="KW-1133">Transmembrane helix</keyword>
<feature type="domain" description="DUF4190" evidence="3">
    <location>
        <begin position="89"/>
        <end position="148"/>
    </location>
</feature>
<feature type="transmembrane region" description="Helical" evidence="2">
    <location>
        <begin position="90"/>
        <end position="118"/>
    </location>
</feature>